<evidence type="ECO:0000313" key="2">
    <source>
        <dbReference type="EMBL" id="AJD52650.1"/>
    </source>
</evidence>
<organism evidence="2 3">
    <name type="scientific">Thalassospira xiamenensis M-5 = DSM 17429</name>
    <dbReference type="NCBI Taxonomy" id="1123366"/>
    <lineage>
        <taxon>Bacteria</taxon>
        <taxon>Pseudomonadati</taxon>
        <taxon>Pseudomonadota</taxon>
        <taxon>Alphaproteobacteria</taxon>
        <taxon>Rhodospirillales</taxon>
        <taxon>Thalassospiraceae</taxon>
        <taxon>Thalassospira</taxon>
    </lineage>
</organism>
<feature type="domain" description="TfoX C-terminal" evidence="1">
    <location>
        <begin position="10"/>
        <end position="84"/>
    </location>
</feature>
<protein>
    <submittedName>
        <fullName evidence="2">TfoX domain-containing protein</fullName>
    </submittedName>
</protein>
<accession>A0AB72UEM5</accession>
<name>A0AB72UEM5_9PROT</name>
<sequence>MPAPNPHGKMRNIGPTSSRELAEIGIENRSDLIKEGLEETARRLLFRFGGEKQISVNYLYALEGAIHDHDWRDITPSRKQELRDLLVRLRSEIAAH</sequence>
<dbReference type="KEGG" id="txi:TH3_12670"/>
<evidence type="ECO:0000259" key="1">
    <source>
        <dbReference type="Pfam" id="PF04994"/>
    </source>
</evidence>
<proteinExistence type="predicted"/>
<gene>
    <name evidence="2" type="ORF">TH3_12670</name>
</gene>
<dbReference type="RefSeq" id="WP_007090426.1">
    <property type="nucleotide sequence ID" value="NZ_CP004388.1"/>
</dbReference>
<dbReference type="Gene3D" id="1.10.150.20">
    <property type="entry name" value="5' to 3' exonuclease, C-terminal subdomain"/>
    <property type="match status" value="1"/>
</dbReference>
<reference evidence="2 3" key="1">
    <citation type="journal article" date="2012" name="J. Bacteriol.">
        <title>Genome sequence of Thalassospira xiamenensis type strain M-5.</title>
        <authorList>
            <person name="Lai Q."/>
            <person name="Shao Z."/>
        </authorList>
    </citation>
    <scope>NUCLEOTIDE SEQUENCE [LARGE SCALE GENOMIC DNA]</scope>
    <source>
        <strain evidence="2 3">M-5</strain>
    </source>
</reference>
<dbReference type="InterPro" id="IPR047525">
    <property type="entry name" value="TfoX-like"/>
</dbReference>
<dbReference type="Pfam" id="PF04994">
    <property type="entry name" value="TfoX_C"/>
    <property type="match status" value="1"/>
</dbReference>
<dbReference type="GeneID" id="31928212"/>
<dbReference type="Proteomes" id="UP000007127">
    <property type="component" value="Chromosome"/>
</dbReference>
<dbReference type="PANTHER" id="PTHR36121">
    <property type="entry name" value="PROTEIN SXY"/>
    <property type="match status" value="1"/>
</dbReference>
<dbReference type="PANTHER" id="PTHR36121:SF1">
    <property type="entry name" value="PROTEIN SXY"/>
    <property type="match status" value="1"/>
</dbReference>
<dbReference type="EMBL" id="CP004388">
    <property type="protein sequence ID" value="AJD52650.1"/>
    <property type="molecule type" value="Genomic_DNA"/>
</dbReference>
<dbReference type="AlphaFoldDB" id="A0AB72UEM5"/>
<dbReference type="InterPro" id="IPR007077">
    <property type="entry name" value="TfoX_C"/>
</dbReference>
<evidence type="ECO:0000313" key="3">
    <source>
        <dbReference type="Proteomes" id="UP000007127"/>
    </source>
</evidence>